<dbReference type="Proteomes" id="UP001066276">
    <property type="component" value="Chromosome 9"/>
</dbReference>
<dbReference type="GO" id="GO:0004984">
    <property type="term" value="F:olfactory receptor activity"/>
    <property type="evidence" value="ECO:0007669"/>
    <property type="project" value="TreeGrafter"/>
</dbReference>
<dbReference type="GO" id="GO:0004930">
    <property type="term" value="F:G protein-coupled receptor activity"/>
    <property type="evidence" value="ECO:0007669"/>
    <property type="project" value="UniProtKB-KW"/>
</dbReference>
<sequence length="329" mass="37608">MLSPVLANCLIGASSIIFLLMMSLSLAVFIASMKSEDFSWKPRILILRNQLLCDLLLVLTTIPPTLYNLMNKEVVRYGAKCYVLIFTMCAAVICSFMNLAFMAFERYFYICHSIHYISKFTISRTKVGLCAMWLLALTMASMYIGLLTRGQSTSDELGGFFCEADRLERNLGFPQEAILCRKYSMILWFFSCLLVFVYSYYRMYKLAKDTVQPFQQSNHQAQKTVFFYGLMYTLQVIPLAFKLSLDAFLTSGLISREVFALADMVNQTVVMMIPPCLHPVIYGLRNSEVRLGIQSLFKRSPNNRIGGQPPMIRSCFVNGKERRQSREDG</sequence>
<dbReference type="GO" id="GO:0005549">
    <property type="term" value="F:odorant binding"/>
    <property type="evidence" value="ECO:0007669"/>
    <property type="project" value="TreeGrafter"/>
</dbReference>
<evidence type="ECO:0000256" key="4">
    <source>
        <dbReference type="ARBA" id="ARBA00023136"/>
    </source>
</evidence>
<reference evidence="8" key="1">
    <citation type="journal article" date="2022" name="bioRxiv">
        <title>Sequencing and chromosome-scale assembly of the giantPleurodeles waltlgenome.</title>
        <authorList>
            <person name="Brown T."/>
            <person name="Elewa A."/>
            <person name="Iarovenko S."/>
            <person name="Subramanian E."/>
            <person name="Araus A.J."/>
            <person name="Petzold A."/>
            <person name="Susuki M."/>
            <person name="Suzuki K.-i.T."/>
            <person name="Hayashi T."/>
            <person name="Toyoda A."/>
            <person name="Oliveira C."/>
            <person name="Osipova E."/>
            <person name="Leigh N.D."/>
            <person name="Simon A."/>
            <person name="Yun M.H."/>
        </authorList>
    </citation>
    <scope>NUCLEOTIDE SEQUENCE</scope>
    <source>
        <strain evidence="8">20211129_DDA</strain>
        <tissue evidence="8">Liver</tissue>
    </source>
</reference>
<evidence type="ECO:0000256" key="1">
    <source>
        <dbReference type="ARBA" id="ARBA00004370"/>
    </source>
</evidence>
<keyword evidence="2 5" id="KW-0812">Transmembrane</keyword>
<dbReference type="InterPro" id="IPR000276">
    <property type="entry name" value="GPCR_Rhodpsn"/>
</dbReference>
<dbReference type="SUPFAM" id="SSF81321">
    <property type="entry name" value="Family A G protein-coupled receptor-like"/>
    <property type="match status" value="1"/>
</dbReference>
<dbReference type="PANTHER" id="PTHR26451:SF905">
    <property type="entry name" value="OLFACTORY RECEPTOR 2G3-LIKE"/>
    <property type="match status" value="1"/>
</dbReference>
<keyword evidence="3 6" id="KW-1133">Transmembrane helix</keyword>
<keyword evidence="5" id="KW-0807">Transducer</keyword>
<keyword evidence="4 6" id="KW-0472">Membrane</keyword>
<dbReference type="PANTHER" id="PTHR26451">
    <property type="entry name" value="G_PROTEIN_RECEP_F1_2 DOMAIN-CONTAINING PROTEIN"/>
    <property type="match status" value="1"/>
</dbReference>
<dbReference type="Pfam" id="PF00001">
    <property type="entry name" value="7tm_1"/>
    <property type="match status" value="1"/>
</dbReference>
<feature type="transmembrane region" description="Helical" evidence="6">
    <location>
        <begin position="185"/>
        <end position="204"/>
    </location>
</feature>
<organism evidence="8 9">
    <name type="scientific">Pleurodeles waltl</name>
    <name type="common">Iberian ribbed newt</name>
    <dbReference type="NCBI Taxonomy" id="8319"/>
    <lineage>
        <taxon>Eukaryota</taxon>
        <taxon>Metazoa</taxon>
        <taxon>Chordata</taxon>
        <taxon>Craniata</taxon>
        <taxon>Vertebrata</taxon>
        <taxon>Euteleostomi</taxon>
        <taxon>Amphibia</taxon>
        <taxon>Batrachia</taxon>
        <taxon>Caudata</taxon>
        <taxon>Salamandroidea</taxon>
        <taxon>Salamandridae</taxon>
        <taxon>Pleurodelinae</taxon>
        <taxon>Pleurodeles</taxon>
    </lineage>
</organism>
<comment type="caution">
    <text evidence="8">The sequence shown here is derived from an EMBL/GenBank/DDBJ whole genome shotgun (WGS) entry which is preliminary data.</text>
</comment>
<dbReference type="GO" id="GO:0016020">
    <property type="term" value="C:membrane"/>
    <property type="evidence" value="ECO:0007669"/>
    <property type="project" value="UniProtKB-SubCell"/>
</dbReference>
<feature type="transmembrane region" description="Helical" evidence="6">
    <location>
        <begin position="51"/>
        <end position="70"/>
    </location>
</feature>
<evidence type="ECO:0000256" key="2">
    <source>
        <dbReference type="ARBA" id="ARBA00022692"/>
    </source>
</evidence>
<dbReference type="PROSITE" id="PS50262">
    <property type="entry name" value="G_PROTEIN_RECEP_F1_2"/>
    <property type="match status" value="1"/>
</dbReference>
<dbReference type="PRINTS" id="PR00237">
    <property type="entry name" value="GPCRRHODOPSN"/>
</dbReference>
<dbReference type="CDD" id="cd00637">
    <property type="entry name" value="7tm_classA_rhodopsin-like"/>
    <property type="match status" value="1"/>
</dbReference>
<evidence type="ECO:0000313" key="8">
    <source>
        <dbReference type="EMBL" id="KAJ1104747.1"/>
    </source>
</evidence>
<dbReference type="EMBL" id="JANPWB010000013">
    <property type="protein sequence ID" value="KAJ1104747.1"/>
    <property type="molecule type" value="Genomic_DNA"/>
</dbReference>
<name>A0AAV7MQT4_PLEWA</name>
<evidence type="ECO:0000256" key="5">
    <source>
        <dbReference type="RuleBase" id="RU000688"/>
    </source>
</evidence>
<dbReference type="InterPro" id="IPR017452">
    <property type="entry name" value="GPCR_Rhodpsn_7TM"/>
</dbReference>
<dbReference type="Gene3D" id="1.20.1070.10">
    <property type="entry name" value="Rhodopsin 7-helix transmembrane proteins"/>
    <property type="match status" value="1"/>
</dbReference>
<feature type="domain" description="G-protein coupled receptors family 1 profile" evidence="7">
    <location>
        <begin position="24"/>
        <end position="282"/>
    </location>
</feature>
<feature type="transmembrane region" description="Helical" evidence="6">
    <location>
        <begin position="225"/>
        <end position="245"/>
    </location>
</feature>
<gene>
    <name evidence="8" type="ORF">NDU88_002156</name>
</gene>
<comment type="similarity">
    <text evidence="5">Belongs to the G-protein coupled receptor 1 family.</text>
</comment>
<proteinExistence type="inferred from homology"/>
<dbReference type="InterPro" id="IPR052921">
    <property type="entry name" value="GPCR1_Superfamily_Member"/>
</dbReference>
<dbReference type="AlphaFoldDB" id="A0AAV7MQT4"/>
<protein>
    <recommendedName>
        <fullName evidence="7">G-protein coupled receptors family 1 profile domain-containing protein</fullName>
    </recommendedName>
</protein>
<dbReference type="PROSITE" id="PS00237">
    <property type="entry name" value="G_PROTEIN_RECEP_F1_1"/>
    <property type="match status" value="1"/>
</dbReference>
<evidence type="ECO:0000313" key="9">
    <source>
        <dbReference type="Proteomes" id="UP001066276"/>
    </source>
</evidence>
<accession>A0AAV7MQT4</accession>
<feature type="transmembrane region" description="Helical" evidence="6">
    <location>
        <begin position="125"/>
        <end position="146"/>
    </location>
</feature>
<feature type="transmembrane region" description="Helical" evidence="6">
    <location>
        <begin position="6"/>
        <end position="30"/>
    </location>
</feature>
<comment type="subcellular location">
    <subcellularLocation>
        <location evidence="1">Membrane</location>
    </subcellularLocation>
</comment>
<keyword evidence="5" id="KW-0297">G-protein coupled receptor</keyword>
<evidence type="ECO:0000256" key="3">
    <source>
        <dbReference type="ARBA" id="ARBA00022989"/>
    </source>
</evidence>
<evidence type="ECO:0000256" key="6">
    <source>
        <dbReference type="SAM" id="Phobius"/>
    </source>
</evidence>
<feature type="transmembrane region" description="Helical" evidence="6">
    <location>
        <begin position="82"/>
        <end position="104"/>
    </location>
</feature>
<keyword evidence="9" id="KW-1185">Reference proteome</keyword>
<evidence type="ECO:0000259" key="7">
    <source>
        <dbReference type="PROSITE" id="PS50262"/>
    </source>
</evidence>
<keyword evidence="5" id="KW-0675">Receptor</keyword>